<gene>
    <name evidence="2" type="ORF">KHA97_01105</name>
</gene>
<evidence type="ECO:0000256" key="1">
    <source>
        <dbReference type="SAM" id="Phobius"/>
    </source>
</evidence>
<keyword evidence="1" id="KW-0812">Transmembrane</keyword>
<protein>
    <submittedName>
        <fullName evidence="2">DUF1360 domain-containing protein</fullName>
    </submittedName>
</protein>
<feature type="transmembrane region" description="Helical" evidence="1">
    <location>
        <begin position="6"/>
        <end position="23"/>
    </location>
</feature>
<proteinExistence type="predicted"/>
<reference evidence="2 3" key="1">
    <citation type="submission" date="2021-05" db="EMBL/GenBank/DDBJ databases">
        <title>Novel Bacillus species.</title>
        <authorList>
            <person name="Liu G."/>
        </authorList>
    </citation>
    <scope>NUCLEOTIDE SEQUENCE [LARGE SCALE GENOMIC DNA]</scope>
    <source>
        <strain evidence="3">FJAT-49780</strain>
    </source>
</reference>
<dbReference type="AlphaFoldDB" id="A0A942YEP3"/>
<dbReference type="EMBL" id="JAGYPG010000001">
    <property type="protein sequence ID" value="MBS4193667.1"/>
    <property type="molecule type" value="Genomic_DNA"/>
</dbReference>
<feature type="transmembrane region" description="Helical" evidence="1">
    <location>
        <begin position="67"/>
        <end position="88"/>
    </location>
</feature>
<dbReference type="Pfam" id="PF07098">
    <property type="entry name" value="DUF1360"/>
    <property type="match status" value="1"/>
</dbReference>
<dbReference type="Proteomes" id="UP000681414">
    <property type="component" value="Unassembled WGS sequence"/>
</dbReference>
<accession>A0A942YEP3</accession>
<keyword evidence="1" id="KW-0472">Membrane</keyword>
<keyword evidence="1" id="KW-1133">Transmembrane helix</keyword>
<evidence type="ECO:0000313" key="2">
    <source>
        <dbReference type="EMBL" id="MBS4193667.1"/>
    </source>
</evidence>
<dbReference type="InterPro" id="IPR010773">
    <property type="entry name" value="Mycophage_PG1_Gp7"/>
</dbReference>
<comment type="caution">
    <text evidence="2">The sequence shown here is derived from an EMBL/GenBank/DDBJ whole genome shotgun (WGS) entry which is preliminary data.</text>
</comment>
<sequence length="118" mass="13738">MDISWIKFVLMSLAIFRVTRLIVFDKITAFIRAPFLMEYEETNLLGEKETYLVPREKGLRGWIGKLISCYWCTGIWVATAVFIFQWFFSFIVDPILIIFALAGMAAIFESIIQILIKD</sequence>
<dbReference type="RefSeq" id="WP_213122960.1">
    <property type="nucleotide sequence ID" value="NZ_JAGYPG010000001.1"/>
</dbReference>
<feature type="transmembrane region" description="Helical" evidence="1">
    <location>
        <begin position="94"/>
        <end position="116"/>
    </location>
</feature>
<evidence type="ECO:0000313" key="3">
    <source>
        <dbReference type="Proteomes" id="UP000681414"/>
    </source>
</evidence>
<keyword evidence="3" id="KW-1185">Reference proteome</keyword>
<name>A0A942YEP3_9BACI</name>
<organism evidence="2 3">
    <name type="scientific">Lederbergia citri</name>
    <dbReference type="NCBI Taxonomy" id="2833580"/>
    <lineage>
        <taxon>Bacteria</taxon>
        <taxon>Bacillati</taxon>
        <taxon>Bacillota</taxon>
        <taxon>Bacilli</taxon>
        <taxon>Bacillales</taxon>
        <taxon>Bacillaceae</taxon>
        <taxon>Lederbergia</taxon>
    </lineage>
</organism>